<dbReference type="EMBL" id="JANFYS010000012">
    <property type="protein sequence ID" value="MCQ4770210.1"/>
    <property type="molecule type" value="Genomic_DNA"/>
</dbReference>
<dbReference type="GO" id="GO:0005829">
    <property type="term" value="C:cytosol"/>
    <property type="evidence" value="ECO:0007669"/>
    <property type="project" value="TreeGrafter"/>
</dbReference>
<dbReference type="CDD" id="cd00093">
    <property type="entry name" value="HTH_XRE"/>
    <property type="match status" value="1"/>
</dbReference>
<comment type="caution">
    <text evidence="4">The sequence shown here is derived from an EMBL/GenBank/DDBJ whole genome shotgun (WGS) entry which is preliminary data.</text>
</comment>
<evidence type="ECO:0000256" key="1">
    <source>
        <dbReference type="ARBA" id="ARBA00023125"/>
    </source>
</evidence>
<evidence type="ECO:0000313" key="4">
    <source>
        <dbReference type="EMBL" id="MCQ4770210.1"/>
    </source>
</evidence>
<evidence type="ECO:0000313" key="3">
    <source>
        <dbReference type="EMBL" id="MCG4526485.1"/>
    </source>
</evidence>
<dbReference type="InterPro" id="IPR050807">
    <property type="entry name" value="TransReg_Diox_bact_type"/>
</dbReference>
<dbReference type="PANTHER" id="PTHR46797">
    <property type="entry name" value="HTH-TYPE TRANSCRIPTIONAL REGULATOR"/>
    <property type="match status" value="1"/>
</dbReference>
<dbReference type="SMART" id="SM00530">
    <property type="entry name" value="HTH_XRE"/>
    <property type="match status" value="1"/>
</dbReference>
<dbReference type="Proteomes" id="UP001204562">
    <property type="component" value="Unassembled WGS sequence"/>
</dbReference>
<dbReference type="PANTHER" id="PTHR46797:SF1">
    <property type="entry name" value="METHYLPHOSPHONATE SYNTHASE"/>
    <property type="match status" value="1"/>
</dbReference>
<dbReference type="AlphaFoldDB" id="A0AAW5JSS2"/>
<evidence type="ECO:0000259" key="2">
    <source>
        <dbReference type="PROSITE" id="PS50943"/>
    </source>
</evidence>
<dbReference type="Gene3D" id="1.10.260.40">
    <property type="entry name" value="lambda repressor-like DNA-binding domains"/>
    <property type="match status" value="1"/>
</dbReference>
<dbReference type="SUPFAM" id="SSF47413">
    <property type="entry name" value="lambda repressor-like DNA-binding domains"/>
    <property type="match status" value="1"/>
</dbReference>
<gene>
    <name evidence="3" type="ORF">L0P79_05255</name>
    <name evidence="4" type="ORF">NE579_06985</name>
</gene>
<dbReference type="GO" id="GO:0003677">
    <property type="term" value="F:DNA binding"/>
    <property type="evidence" value="ECO:0007669"/>
    <property type="project" value="UniProtKB-KW"/>
</dbReference>
<dbReference type="InterPro" id="IPR001387">
    <property type="entry name" value="Cro/C1-type_HTH"/>
</dbReference>
<dbReference type="Pfam" id="PF01381">
    <property type="entry name" value="HTH_3"/>
    <property type="match status" value="1"/>
</dbReference>
<proteinExistence type="predicted"/>
<reference evidence="4" key="2">
    <citation type="submission" date="2022-06" db="EMBL/GenBank/DDBJ databases">
        <title>Isolation of gut microbiota from human fecal samples.</title>
        <authorList>
            <person name="Pamer E.G."/>
            <person name="Barat B."/>
            <person name="Waligurski E."/>
            <person name="Medina S."/>
            <person name="Paddock L."/>
            <person name="Mostad J."/>
        </authorList>
    </citation>
    <scope>NUCLEOTIDE SEQUENCE</scope>
    <source>
        <strain evidence="4">DFI.9.91</strain>
    </source>
</reference>
<dbReference type="Proteomes" id="UP001200313">
    <property type="component" value="Unassembled WGS sequence"/>
</dbReference>
<dbReference type="PROSITE" id="PS50943">
    <property type="entry name" value="HTH_CROC1"/>
    <property type="match status" value="1"/>
</dbReference>
<accession>A0AAW5JSS2</accession>
<evidence type="ECO:0000313" key="5">
    <source>
        <dbReference type="Proteomes" id="UP001200313"/>
    </source>
</evidence>
<keyword evidence="1" id="KW-0238">DNA-binding</keyword>
<reference evidence="3 5" key="1">
    <citation type="submission" date="2022-01" db="EMBL/GenBank/DDBJ databases">
        <title>Collection of gut derived symbiotic bacterial strains cultured from healthy donors.</title>
        <authorList>
            <person name="Lin H."/>
            <person name="Kohout C."/>
            <person name="Waligurski E."/>
            <person name="Pamer E.G."/>
        </authorList>
    </citation>
    <scope>NUCLEOTIDE SEQUENCE [LARGE SCALE GENOMIC DNA]</scope>
    <source>
        <strain evidence="3 5">DFI.3.7</strain>
    </source>
</reference>
<sequence>MGMKVDYAAIGHRVKDRRRALHRTQEWLAEQIHVSVGYISQIERGVTRVNLDTLAEIADCLDCGLEELVTGVSSGSENYLKGELSRTLERMNAKQRSMLLEMAELILNF</sequence>
<protein>
    <submittedName>
        <fullName evidence="4">Helix-turn-helix domain-containing protein</fullName>
    </submittedName>
</protein>
<dbReference type="InterPro" id="IPR010982">
    <property type="entry name" value="Lambda_DNA-bd_dom_sf"/>
</dbReference>
<dbReference type="EMBL" id="JAKNJB010000007">
    <property type="protein sequence ID" value="MCG4526485.1"/>
    <property type="molecule type" value="Genomic_DNA"/>
</dbReference>
<name>A0AAW5JSS2_9FIRM</name>
<dbReference type="GO" id="GO:0003700">
    <property type="term" value="F:DNA-binding transcription factor activity"/>
    <property type="evidence" value="ECO:0007669"/>
    <property type="project" value="TreeGrafter"/>
</dbReference>
<feature type="domain" description="HTH cro/C1-type" evidence="2">
    <location>
        <begin position="14"/>
        <end position="68"/>
    </location>
</feature>
<dbReference type="RefSeq" id="WP_238073571.1">
    <property type="nucleotide sequence ID" value="NZ_JAKNJB010000007.1"/>
</dbReference>
<keyword evidence="5" id="KW-1185">Reference proteome</keyword>
<organism evidence="4 6">
    <name type="scientific">Intestinimonas massiliensis</name>
    <name type="common">ex Afouda et al. 2020</name>
    <dbReference type="NCBI Taxonomy" id="1673721"/>
    <lineage>
        <taxon>Bacteria</taxon>
        <taxon>Bacillati</taxon>
        <taxon>Bacillota</taxon>
        <taxon>Clostridia</taxon>
        <taxon>Eubacteriales</taxon>
        <taxon>Intestinimonas</taxon>
    </lineage>
</organism>
<evidence type="ECO:0000313" key="6">
    <source>
        <dbReference type="Proteomes" id="UP001204562"/>
    </source>
</evidence>